<dbReference type="EMBL" id="JARESE010000028">
    <property type="protein sequence ID" value="MDE8652122.1"/>
    <property type="molecule type" value="Genomic_DNA"/>
</dbReference>
<accession>A0ABT5WS97</accession>
<evidence type="ECO:0000313" key="2">
    <source>
        <dbReference type="Proteomes" id="UP001216253"/>
    </source>
</evidence>
<protein>
    <submittedName>
        <fullName evidence="1">Uncharacterized protein</fullName>
    </submittedName>
</protein>
<organism evidence="1 2">
    <name type="scientific">Novosphingobium album</name>
    <name type="common">ex Liu et al. 2023</name>
    <dbReference type="NCBI Taxonomy" id="3031130"/>
    <lineage>
        <taxon>Bacteria</taxon>
        <taxon>Pseudomonadati</taxon>
        <taxon>Pseudomonadota</taxon>
        <taxon>Alphaproteobacteria</taxon>
        <taxon>Sphingomonadales</taxon>
        <taxon>Sphingomonadaceae</taxon>
        <taxon>Novosphingobium</taxon>
    </lineage>
</organism>
<reference evidence="1 2" key="1">
    <citation type="submission" date="2023-03" db="EMBL/GenBank/DDBJ databases">
        <title>NovoSphingobium album sp. nov. isolated from polycyclic aromatic hydrocarbons- and heavy-metal polluted soil.</title>
        <authorList>
            <person name="Liu Z."/>
            <person name="Wang K."/>
        </authorList>
    </citation>
    <scope>NUCLEOTIDE SEQUENCE [LARGE SCALE GENOMIC DNA]</scope>
    <source>
        <strain evidence="1 2">H3SJ31-1</strain>
    </source>
</reference>
<gene>
    <name evidence="1" type="ORF">PYV00_10385</name>
</gene>
<sequence length="108" mass="11588">MDVQLEIVDRDPVLEVAIKPVGLLDQDGLHVLMGLEIAQHRGEIRAAGTLGGFDIDELGSDRKAVGDRILAQKFLLGGNGESLPLLFRGRDPRIEYRPLEGACLGSGG</sequence>
<proteinExistence type="predicted"/>
<dbReference type="Proteomes" id="UP001216253">
    <property type="component" value="Unassembled WGS sequence"/>
</dbReference>
<keyword evidence="2" id="KW-1185">Reference proteome</keyword>
<name>A0ABT5WS97_9SPHN</name>
<evidence type="ECO:0000313" key="1">
    <source>
        <dbReference type="EMBL" id="MDE8652122.1"/>
    </source>
</evidence>
<comment type="caution">
    <text evidence="1">The sequence shown here is derived from an EMBL/GenBank/DDBJ whole genome shotgun (WGS) entry which is preliminary data.</text>
</comment>